<evidence type="ECO:0000313" key="2">
    <source>
        <dbReference type="Proteomes" id="UP000267900"/>
    </source>
</evidence>
<name>A0A3Q9FXV4_STRLT</name>
<reference evidence="1 2" key="1">
    <citation type="submission" date="2018-12" db="EMBL/GenBank/DDBJ databases">
        <title>The whole draft genome of Streptomyce luteoverticillatus CGMCC 15060.</title>
        <authorList>
            <person name="Feng Z."/>
            <person name="Chen G."/>
            <person name="Zhang J."/>
            <person name="Zhu H."/>
            <person name="Yu X."/>
            <person name="Zhang W."/>
            <person name="Zhang X."/>
        </authorList>
    </citation>
    <scope>NUCLEOTIDE SEQUENCE [LARGE SCALE GENOMIC DNA]</scope>
    <source>
        <strain evidence="1 2">CGMCC 15060</strain>
    </source>
</reference>
<gene>
    <name evidence="1" type="ORF">EKH77_26715</name>
</gene>
<dbReference type="EMBL" id="CP034587">
    <property type="protein sequence ID" value="AZQ74329.1"/>
    <property type="molecule type" value="Genomic_DNA"/>
</dbReference>
<evidence type="ECO:0000313" key="1">
    <source>
        <dbReference type="EMBL" id="AZQ74329.1"/>
    </source>
</evidence>
<dbReference type="AlphaFoldDB" id="A0A3Q9FXV4"/>
<dbReference type="OrthoDB" id="4323700at2"/>
<evidence type="ECO:0008006" key="3">
    <source>
        <dbReference type="Google" id="ProtNLM"/>
    </source>
</evidence>
<organism evidence="1 2">
    <name type="scientific">Streptomyces luteoverticillatus</name>
    <name type="common">Streptoverticillium luteoverticillatus</name>
    <dbReference type="NCBI Taxonomy" id="66425"/>
    <lineage>
        <taxon>Bacteria</taxon>
        <taxon>Bacillati</taxon>
        <taxon>Actinomycetota</taxon>
        <taxon>Actinomycetes</taxon>
        <taxon>Kitasatosporales</taxon>
        <taxon>Streptomycetaceae</taxon>
        <taxon>Streptomyces</taxon>
    </lineage>
</organism>
<accession>A0A3Q9FXV4</accession>
<dbReference type="Proteomes" id="UP000267900">
    <property type="component" value="Chromosome"/>
</dbReference>
<sequence length="72" mass="7976">MTRQRGRDPGTAQMTMRVSLDSGRTWGPTRYVRAAKTVEDDPLRFPRCECSHSPGHRCSAARELASMTGGHS</sequence>
<protein>
    <recommendedName>
        <fullName evidence="3">Exo-alpha-sialidase</fullName>
    </recommendedName>
</protein>
<keyword evidence="2" id="KW-1185">Reference proteome</keyword>
<proteinExistence type="predicted"/>